<dbReference type="SUPFAM" id="SSF53613">
    <property type="entry name" value="Ribokinase-like"/>
    <property type="match status" value="1"/>
</dbReference>
<dbReference type="InterPro" id="IPR029056">
    <property type="entry name" value="Ribokinase-like"/>
</dbReference>
<dbReference type="GO" id="GO:0016301">
    <property type="term" value="F:kinase activity"/>
    <property type="evidence" value="ECO:0007669"/>
    <property type="project" value="UniProtKB-KW"/>
</dbReference>
<name>A0A2H0UB17_9BACT</name>
<evidence type="ECO:0000313" key="4">
    <source>
        <dbReference type="EMBL" id="PIR83601.1"/>
    </source>
</evidence>
<gene>
    <name evidence="4" type="ORF">COU18_02880</name>
</gene>
<organism evidence="4 5">
    <name type="scientific">Candidatus Kaiserbacteria bacterium CG10_big_fil_rev_8_21_14_0_10_51_14</name>
    <dbReference type="NCBI Taxonomy" id="1974610"/>
    <lineage>
        <taxon>Bacteria</taxon>
        <taxon>Candidatus Kaiseribacteriota</taxon>
    </lineage>
</organism>
<dbReference type="InterPro" id="IPR011611">
    <property type="entry name" value="PfkB_dom"/>
</dbReference>
<dbReference type="InterPro" id="IPR002173">
    <property type="entry name" value="Carboh/pur_kinase_PfkB_CS"/>
</dbReference>
<keyword evidence="2 4" id="KW-0418">Kinase</keyword>
<evidence type="ECO:0000259" key="3">
    <source>
        <dbReference type="Pfam" id="PF00294"/>
    </source>
</evidence>
<proteinExistence type="predicted"/>
<protein>
    <submittedName>
        <fullName evidence="4">Ribokinase</fullName>
    </submittedName>
</protein>
<dbReference type="InterPro" id="IPR052562">
    <property type="entry name" value="Ketohexokinase-related"/>
</dbReference>
<keyword evidence="1" id="KW-0808">Transferase</keyword>
<dbReference type="AlphaFoldDB" id="A0A2H0UB17"/>
<feature type="domain" description="Carbohydrate kinase PfkB" evidence="3">
    <location>
        <begin position="9"/>
        <end position="267"/>
    </location>
</feature>
<evidence type="ECO:0000256" key="2">
    <source>
        <dbReference type="ARBA" id="ARBA00022777"/>
    </source>
</evidence>
<reference evidence="5" key="1">
    <citation type="submission" date="2017-09" db="EMBL/GenBank/DDBJ databases">
        <title>Depth-based differentiation of microbial function through sediment-hosted aquifers and enrichment of novel symbionts in the deep terrestrial subsurface.</title>
        <authorList>
            <person name="Probst A.J."/>
            <person name="Ladd B."/>
            <person name="Jarett J.K."/>
            <person name="Geller-Mcgrath D.E."/>
            <person name="Sieber C.M.K."/>
            <person name="Emerson J.B."/>
            <person name="Anantharaman K."/>
            <person name="Thomas B.C."/>
            <person name="Malmstrom R."/>
            <person name="Stieglmeier M."/>
            <person name="Klingl A."/>
            <person name="Woyke T."/>
            <person name="Ryan C.M."/>
            <person name="Banfield J.F."/>
        </authorList>
    </citation>
    <scope>NUCLEOTIDE SEQUENCE [LARGE SCALE GENOMIC DNA]</scope>
</reference>
<sequence>MAVDRIPTGDEKVLARDYAVSFGGNAVTAAFCCAHLGFVPDLLCNSTTDWSGRMFADMVRQYGLYWHERRVARFSVSFIHPINGQRTIERWRDEDYLHGFPHLNLDGCKAVHVDGLQIDAALHYLREARNRKILTSLDGGSLRENMEELLSLTDIAIVSERLCEQMGLTPEKMLKHLHRKGCVVRGVTLGERGMLWAELNGESRILPALSVPASKVVDTSGAGDVFHGAYIYSYLTWSDRPWEDHFRFARAAAAHAVQHLGNEASLPSVADVETAMRDFSESRARAA</sequence>
<dbReference type="EMBL" id="PFBK01000008">
    <property type="protein sequence ID" value="PIR83601.1"/>
    <property type="molecule type" value="Genomic_DNA"/>
</dbReference>
<dbReference type="Gene3D" id="3.40.1190.20">
    <property type="match status" value="1"/>
</dbReference>
<comment type="caution">
    <text evidence="4">The sequence shown here is derived from an EMBL/GenBank/DDBJ whole genome shotgun (WGS) entry which is preliminary data.</text>
</comment>
<dbReference type="PANTHER" id="PTHR42774">
    <property type="entry name" value="PHOSPHOTRANSFERASE SYSTEM TRANSPORT PROTEIN"/>
    <property type="match status" value="1"/>
</dbReference>
<dbReference type="PANTHER" id="PTHR42774:SF3">
    <property type="entry name" value="KETOHEXOKINASE"/>
    <property type="match status" value="1"/>
</dbReference>
<dbReference type="Pfam" id="PF00294">
    <property type="entry name" value="PfkB"/>
    <property type="match status" value="1"/>
</dbReference>
<dbReference type="Proteomes" id="UP000231192">
    <property type="component" value="Unassembled WGS sequence"/>
</dbReference>
<evidence type="ECO:0000256" key="1">
    <source>
        <dbReference type="ARBA" id="ARBA00022679"/>
    </source>
</evidence>
<evidence type="ECO:0000313" key="5">
    <source>
        <dbReference type="Proteomes" id="UP000231192"/>
    </source>
</evidence>
<accession>A0A2H0UB17</accession>
<dbReference type="PROSITE" id="PS00584">
    <property type="entry name" value="PFKB_KINASES_2"/>
    <property type="match status" value="1"/>
</dbReference>